<dbReference type="EMBL" id="JACHCF010000004">
    <property type="protein sequence ID" value="MBB5620829.1"/>
    <property type="molecule type" value="Genomic_DNA"/>
</dbReference>
<evidence type="ECO:0000313" key="2">
    <source>
        <dbReference type="Proteomes" id="UP000537718"/>
    </source>
</evidence>
<reference evidence="1 2" key="1">
    <citation type="submission" date="2020-08" db="EMBL/GenBank/DDBJ databases">
        <title>Genomic Encyclopedia of Type Strains, Phase IV (KMG-V): Genome sequencing to study the core and pangenomes of soil and plant-associated prokaryotes.</title>
        <authorList>
            <person name="Whitman W."/>
        </authorList>
    </citation>
    <scope>NUCLEOTIDE SEQUENCE [LARGE SCALE GENOMIC DNA]</scope>
    <source>
        <strain evidence="1 2">MP7CTX6</strain>
    </source>
</reference>
<name>A0A7W9DJL4_9SPHI</name>
<dbReference type="AlphaFoldDB" id="A0A7W9DJL4"/>
<evidence type="ECO:0000313" key="1">
    <source>
        <dbReference type="EMBL" id="MBB5620829.1"/>
    </source>
</evidence>
<gene>
    <name evidence="1" type="ORF">HDE69_001882</name>
</gene>
<sequence>MEYKIKLADGTSKIIQILSTTFKKLKVWKVRFEDGREILLYKVGAEWLQRTEDYLEECYVIAIGAYIDGLETN</sequence>
<dbReference type="Proteomes" id="UP000537718">
    <property type="component" value="Unassembled WGS sequence"/>
</dbReference>
<proteinExistence type="predicted"/>
<comment type="caution">
    <text evidence="1">The sequence shown here is derived from an EMBL/GenBank/DDBJ whole genome shotgun (WGS) entry which is preliminary data.</text>
</comment>
<protein>
    <submittedName>
        <fullName evidence="1">Uncharacterized protein</fullName>
    </submittedName>
</protein>
<accession>A0A7W9DJL4</accession>
<organism evidence="1 2">
    <name type="scientific">Pedobacter cryoconitis</name>
    <dbReference type="NCBI Taxonomy" id="188932"/>
    <lineage>
        <taxon>Bacteria</taxon>
        <taxon>Pseudomonadati</taxon>
        <taxon>Bacteroidota</taxon>
        <taxon>Sphingobacteriia</taxon>
        <taxon>Sphingobacteriales</taxon>
        <taxon>Sphingobacteriaceae</taxon>
        <taxon>Pedobacter</taxon>
    </lineage>
</organism>
<dbReference type="RefSeq" id="WP_183866845.1">
    <property type="nucleotide sequence ID" value="NZ_JACHCF010000004.1"/>
</dbReference>